<evidence type="ECO:0000313" key="7">
    <source>
        <dbReference type="EMBL" id="HIV98178.1"/>
    </source>
</evidence>
<dbReference type="InterPro" id="IPR004300">
    <property type="entry name" value="Glyco_hydro_57_N"/>
</dbReference>
<feature type="domain" description="Glycoside hydrolase family 57 N-terminal" evidence="5">
    <location>
        <begin position="8"/>
        <end position="390"/>
    </location>
</feature>
<dbReference type="Proteomes" id="UP000823936">
    <property type="component" value="Unassembled WGS sequence"/>
</dbReference>
<evidence type="ECO:0000259" key="5">
    <source>
        <dbReference type="Pfam" id="PF03065"/>
    </source>
</evidence>
<dbReference type="GO" id="GO:0003844">
    <property type="term" value="F:1,4-alpha-glucan branching enzyme activity"/>
    <property type="evidence" value="ECO:0007669"/>
    <property type="project" value="InterPro"/>
</dbReference>
<sequence>MSRYHVNFILHAHLPYVRHIDYPRFLEEDWLYESLNESYIPLFRKLDRLEKDNVSFHLTICFSPTLLTMLEDEKLKERFKNYMDLHIDLGRKEVERLSADEEKLLLARKYLKDLEENWAFYAENNLSLIPLIKRMRDNGHIELMTTAATHAYLPLYREYETAVRAQIELGISTFRRIFGFDADGFWLPECGYYPGLDSILSQYGIKYCQLPSHSVISSRDKSIGAGYMPVTMPSGLNGFVRDWQITSLIWSDKSGYPADEDYREFYRDIGYDLPLSYIAPYIHEPEVRVFTGFKYYAITGKNDEKRVYNLDKVKNKVLLHVNNYIYHIKRKALAINALGIDEPVFNLCYDAELFGHRWYEGLDFLEEFLRRISEDEQADLTLPSSVLSDNTIRKESLFINDCSWGLGGYSDVWLDGSNRWIYRHIHEAIERMEELTRRFPDQGTLKKRFLNQASREVLLAMSSDWAYIMHDNTSVTYAEKRLRNHLGSFNVVYSSMCKNSVNTEWLIKAEKRNLIFPEIDYRVFKKN</sequence>
<dbReference type="PANTHER" id="PTHR41695">
    <property type="entry name" value="1,4-ALPHA-GLUCAN BRANCHING ENZYME RV3031-RELATED"/>
    <property type="match status" value="1"/>
</dbReference>
<dbReference type="GO" id="GO:0030979">
    <property type="term" value="P:alpha-glucan biosynthetic process"/>
    <property type="evidence" value="ECO:0007669"/>
    <property type="project" value="InterPro"/>
</dbReference>
<evidence type="ECO:0000256" key="4">
    <source>
        <dbReference type="RuleBase" id="RU361196"/>
    </source>
</evidence>
<evidence type="ECO:0000313" key="8">
    <source>
        <dbReference type="Proteomes" id="UP000823936"/>
    </source>
</evidence>
<dbReference type="InterPro" id="IPR037090">
    <property type="entry name" value="57_glycoside_trans_central"/>
</dbReference>
<dbReference type="SUPFAM" id="SSF88688">
    <property type="entry name" value="Families 57/38 glycoside transferase middle domain"/>
    <property type="match status" value="1"/>
</dbReference>
<dbReference type="PANTHER" id="PTHR41695:SF1">
    <property type="entry name" value="1,4-ALPHA-GLUCAN BRANCHING ENZYME TK1436"/>
    <property type="match status" value="1"/>
</dbReference>
<dbReference type="InterPro" id="IPR027291">
    <property type="entry name" value="Glyco_hydro_38_N_sf"/>
</dbReference>
<dbReference type="InterPro" id="IPR028995">
    <property type="entry name" value="Glyco_hydro_57/38_cen_sf"/>
</dbReference>
<evidence type="ECO:0000256" key="1">
    <source>
        <dbReference type="ARBA" id="ARBA00006821"/>
    </source>
</evidence>
<keyword evidence="2 4" id="KW-0119">Carbohydrate metabolism</keyword>
<feature type="active site" description="Proton donor" evidence="3">
    <location>
        <position position="350"/>
    </location>
</feature>
<dbReference type="EMBL" id="DXHU01000002">
    <property type="protein sequence ID" value="HIV98178.1"/>
    <property type="molecule type" value="Genomic_DNA"/>
</dbReference>
<dbReference type="Pfam" id="PF09210">
    <property type="entry name" value="BE_C"/>
    <property type="match status" value="1"/>
</dbReference>
<dbReference type="Gene3D" id="1.20.1430.10">
    <property type="entry name" value="Families 57/38 glycoside transferase, middle domain"/>
    <property type="match status" value="1"/>
</dbReference>
<comment type="caution">
    <text evidence="7">The sequence shown here is derived from an EMBL/GenBank/DDBJ whole genome shotgun (WGS) entry which is preliminary data.</text>
</comment>
<feature type="active site" description="Nucleophile" evidence="3">
    <location>
        <position position="189"/>
    </location>
</feature>
<dbReference type="CDD" id="cd10792">
    <property type="entry name" value="GH57N_AmyC_like"/>
    <property type="match status" value="1"/>
</dbReference>
<gene>
    <name evidence="7" type="ORF">IAB12_00120</name>
</gene>
<accession>A0A9D1PRC3</accession>
<dbReference type="SUPFAM" id="SSF88713">
    <property type="entry name" value="Glycoside hydrolase/deacetylase"/>
    <property type="match status" value="1"/>
</dbReference>
<dbReference type="InterPro" id="IPR040042">
    <property type="entry name" value="Branching_enz_MT3115-like"/>
</dbReference>
<dbReference type="Pfam" id="PF03065">
    <property type="entry name" value="Glyco_hydro_57"/>
    <property type="match status" value="1"/>
</dbReference>
<proteinExistence type="inferred from homology"/>
<dbReference type="InterPro" id="IPR011330">
    <property type="entry name" value="Glyco_hydro/deAcase_b/a-brl"/>
</dbReference>
<reference evidence="7" key="2">
    <citation type="submission" date="2021-04" db="EMBL/GenBank/DDBJ databases">
        <authorList>
            <person name="Gilroy R."/>
        </authorList>
    </citation>
    <scope>NUCLEOTIDE SEQUENCE</scope>
    <source>
        <strain evidence="7">Gambia11-129</strain>
    </source>
</reference>
<dbReference type="AlphaFoldDB" id="A0A9D1PRC3"/>
<name>A0A9D1PRC3_9SPIO</name>
<feature type="domain" description="1,4-alpha-glucan branching enzyme C-terminal" evidence="6">
    <location>
        <begin position="424"/>
        <end position="524"/>
    </location>
</feature>
<protein>
    <submittedName>
        <fullName evidence="7">DUF1957 domain-containing protein</fullName>
    </submittedName>
</protein>
<dbReference type="GO" id="GO:0005576">
    <property type="term" value="C:extracellular region"/>
    <property type="evidence" value="ECO:0007669"/>
    <property type="project" value="TreeGrafter"/>
</dbReference>
<evidence type="ECO:0000256" key="2">
    <source>
        <dbReference type="ARBA" id="ARBA00023277"/>
    </source>
</evidence>
<evidence type="ECO:0000256" key="3">
    <source>
        <dbReference type="PIRSR" id="PIRSR640042-1"/>
    </source>
</evidence>
<dbReference type="Gene3D" id="3.20.110.10">
    <property type="entry name" value="Glycoside hydrolase 38, N terminal domain"/>
    <property type="match status" value="1"/>
</dbReference>
<evidence type="ECO:0000259" key="6">
    <source>
        <dbReference type="Pfam" id="PF09210"/>
    </source>
</evidence>
<reference evidence="7" key="1">
    <citation type="journal article" date="2021" name="PeerJ">
        <title>Extensive microbial diversity within the chicken gut microbiome revealed by metagenomics and culture.</title>
        <authorList>
            <person name="Gilroy R."/>
            <person name="Ravi A."/>
            <person name="Getino M."/>
            <person name="Pursley I."/>
            <person name="Horton D.L."/>
            <person name="Alikhan N.F."/>
            <person name="Baker D."/>
            <person name="Gharbi K."/>
            <person name="Hall N."/>
            <person name="Watson M."/>
            <person name="Adriaenssens E.M."/>
            <person name="Foster-Nyarko E."/>
            <person name="Jarju S."/>
            <person name="Secka A."/>
            <person name="Antonio M."/>
            <person name="Oren A."/>
            <person name="Chaudhuri R.R."/>
            <person name="La Ragione R."/>
            <person name="Hildebrand F."/>
            <person name="Pallen M.J."/>
        </authorList>
    </citation>
    <scope>NUCLEOTIDE SEQUENCE</scope>
    <source>
        <strain evidence="7">Gambia11-129</strain>
    </source>
</reference>
<comment type="similarity">
    <text evidence="1 4">Belongs to the glycosyl hydrolase 57 family.</text>
</comment>
<organism evidence="7 8">
    <name type="scientific">Candidatus Ornithospirochaeta avicola</name>
    <dbReference type="NCBI Taxonomy" id="2840896"/>
    <lineage>
        <taxon>Bacteria</taxon>
        <taxon>Pseudomonadati</taxon>
        <taxon>Spirochaetota</taxon>
        <taxon>Spirochaetia</taxon>
        <taxon>Spirochaetales</taxon>
        <taxon>Spirochaetaceae</taxon>
        <taxon>Spirochaetaceae incertae sedis</taxon>
        <taxon>Candidatus Ornithospirochaeta</taxon>
    </lineage>
</organism>
<dbReference type="InterPro" id="IPR015293">
    <property type="entry name" value="BE_C"/>
</dbReference>